<keyword evidence="2" id="KW-1185">Reference proteome</keyword>
<gene>
    <name evidence="1" type="ORF">SAMN02745674_00644</name>
</gene>
<proteinExistence type="predicted"/>
<dbReference type="PROSITE" id="PS51257">
    <property type="entry name" value="PROKAR_LIPOPROTEIN"/>
    <property type="match status" value="1"/>
</dbReference>
<name>A0A1T4MXZ4_9GAMM</name>
<protein>
    <submittedName>
        <fullName evidence="1">Uncharacterized protein</fullName>
    </submittedName>
</protein>
<reference evidence="1 2" key="1">
    <citation type="submission" date="2017-02" db="EMBL/GenBank/DDBJ databases">
        <authorList>
            <person name="Peterson S.W."/>
        </authorList>
    </citation>
    <scope>NUCLEOTIDE SEQUENCE [LARGE SCALE GENOMIC DNA]</scope>
    <source>
        <strain evidence="1 2">DSM 21749</strain>
    </source>
</reference>
<sequence>MWIGKSTAAGCMLAGFLIAGCSGTSPRDPHGAPRPTSAWRYDVEFESTWGHARGIAASDFSPSWSSAAALDDDVLSKSVAAPDAKEFLQSPLAFSVEADLDGDGRSEDIFVGVFSTDTGTTGRFVAVTRDGELLQHFEHPGTPGFSALLEEGDELHWYKCMQCGEFETLRWSGGAYVLD</sequence>
<dbReference type="EMBL" id="FUXP01000001">
    <property type="protein sequence ID" value="SJZ71872.1"/>
    <property type="molecule type" value="Genomic_DNA"/>
</dbReference>
<organism evidence="1 2">
    <name type="scientific">Lysobacter spongiicola DSM 21749</name>
    <dbReference type="NCBI Taxonomy" id="1122188"/>
    <lineage>
        <taxon>Bacteria</taxon>
        <taxon>Pseudomonadati</taxon>
        <taxon>Pseudomonadota</taxon>
        <taxon>Gammaproteobacteria</taxon>
        <taxon>Lysobacterales</taxon>
        <taxon>Lysobacteraceae</taxon>
        <taxon>Novilysobacter</taxon>
    </lineage>
</organism>
<dbReference type="Proteomes" id="UP000190061">
    <property type="component" value="Unassembled WGS sequence"/>
</dbReference>
<accession>A0A1T4MXZ4</accession>
<evidence type="ECO:0000313" key="1">
    <source>
        <dbReference type="EMBL" id="SJZ71872.1"/>
    </source>
</evidence>
<dbReference type="AlphaFoldDB" id="A0A1T4MXZ4"/>
<evidence type="ECO:0000313" key="2">
    <source>
        <dbReference type="Proteomes" id="UP000190061"/>
    </source>
</evidence>